<organism evidence="1 2">
    <name type="scientific">Candidatus Williamhamiltonella defendens</name>
    <dbReference type="NCBI Taxonomy" id="138072"/>
    <lineage>
        <taxon>Bacteria</taxon>
        <taxon>Pseudomonadati</taxon>
        <taxon>Pseudomonadota</taxon>
        <taxon>Gammaproteobacteria</taxon>
        <taxon>Enterobacterales</taxon>
        <taxon>Enterobacteriaceae</taxon>
        <taxon>aphid secondary symbionts</taxon>
        <taxon>Candidatus Williamhamiltonella</taxon>
    </lineage>
</organism>
<dbReference type="Proteomes" id="UP000230008">
    <property type="component" value="Chromosome"/>
</dbReference>
<protein>
    <submittedName>
        <fullName evidence="1">Uncharacterized protein</fullName>
    </submittedName>
</protein>
<name>A0A2D3T7G9_9ENTR</name>
<dbReference type="AlphaFoldDB" id="A0A2D3T7G9"/>
<dbReference type="RefSeq" id="WP_100103187.1">
    <property type="nucleotide sequence ID" value="NZ_CADIJJ010000063.1"/>
</dbReference>
<dbReference type="EMBL" id="CP017606">
    <property type="protein sequence ID" value="ATW29695.1"/>
    <property type="molecule type" value="Genomic_DNA"/>
</dbReference>
<gene>
    <name evidence="1" type="ORF">BJP41_04300</name>
</gene>
<evidence type="ECO:0000313" key="2">
    <source>
        <dbReference type="Proteomes" id="UP000230008"/>
    </source>
</evidence>
<reference evidence="2" key="2">
    <citation type="submission" date="2017-11" db="EMBL/GenBank/DDBJ databases">
        <title>PacBio sequencing of new strain of the secondary endosymbiont Candidatus Hamiltonella defensa.</title>
        <authorList>
            <person name="Strand M.R."/>
            <person name="Oliver K."/>
        </authorList>
    </citation>
    <scope>NUCLEOTIDE SEQUENCE [LARGE SCALE GENOMIC DNA]</scope>
    <source>
        <strain evidence="2">A2C</strain>
    </source>
</reference>
<evidence type="ECO:0000313" key="1">
    <source>
        <dbReference type="EMBL" id="ATW29695.1"/>
    </source>
</evidence>
<dbReference type="Gene3D" id="3.30.2440.10">
    <property type="entry name" value="Secreted effector protein SifA"/>
    <property type="match status" value="1"/>
</dbReference>
<reference evidence="2" key="1">
    <citation type="submission" date="2016-10" db="EMBL/GenBank/DDBJ databases">
        <authorList>
            <person name="Chevignon G."/>
        </authorList>
    </citation>
    <scope>NUCLEOTIDE SEQUENCE [LARGE SCALE GENOMIC DNA]</scope>
    <source>
        <strain evidence="2">A2C</strain>
    </source>
</reference>
<sequence>MMNLTHTESAVKKGMAFYPLKQMAHPVYQNNFKAFVTPRENGTYAFSVSIEDTMNIDESFSSKMT</sequence>
<accession>A0A2D3T7G9</accession>
<proteinExistence type="predicted"/>